<keyword evidence="2" id="KW-1003">Cell membrane</keyword>
<evidence type="ECO:0000313" key="13">
    <source>
        <dbReference type="Proteomes" id="UP001175271"/>
    </source>
</evidence>
<dbReference type="PANTHER" id="PTHR24229:SF40">
    <property type="entry name" value="ALLATOSTATIN C RECEPTOR 1-RELATED"/>
    <property type="match status" value="1"/>
</dbReference>
<dbReference type="InterPro" id="IPR000276">
    <property type="entry name" value="GPCR_Rhodpsn"/>
</dbReference>
<evidence type="ECO:0000256" key="1">
    <source>
        <dbReference type="ARBA" id="ARBA00004651"/>
    </source>
</evidence>
<feature type="transmembrane region" description="Helical" evidence="10">
    <location>
        <begin position="296"/>
        <end position="317"/>
    </location>
</feature>
<dbReference type="GO" id="GO:0042277">
    <property type="term" value="F:peptide binding"/>
    <property type="evidence" value="ECO:0007669"/>
    <property type="project" value="TreeGrafter"/>
</dbReference>
<feature type="transmembrane region" description="Helical" evidence="10">
    <location>
        <begin position="206"/>
        <end position="229"/>
    </location>
</feature>
<feature type="transmembrane region" description="Helical" evidence="10">
    <location>
        <begin position="256"/>
        <end position="276"/>
    </location>
</feature>
<organism evidence="12 13">
    <name type="scientific">Steinernema hermaphroditum</name>
    <dbReference type="NCBI Taxonomy" id="289476"/>
    <lineage>
        <taxon>Eukaryota</taxon>
        <taxon>Metazoa</taxon>
        <taxon>Ecdysozoa</taxon>
        <taxon>Nematoda</taxon>
        <taxon>Chromadorea</taxon>
        <taxon>Rhabditida</taxon>
        <taxon>Tylenchina</taxon>
        <taxon>Panagrolaimomorpha</taxon>
        <taxon>Strongyloidoidea</taxon>
        <taxon>Steinernematidae</taxon>
        <taxon>Steinernema</taxon>
    </lineage>
</organism>
<dbReference type="PANTHER" id="PTHR24229">
    <property type="entry name" value="NEUROPEPTIDES RECEPTOR"/>
    <property type="match status" value="1"/>
</dbReference>
<keyword evidence="3 9" id="KW-0812">Transmembrane</keyword>
<name>A0AA39HC11_9BILA</name>
<keyword evidence="13" id="KW-1185">Reference proteome</keyword>
<dbReference type="AlphaFoldDB" id="A0AA39HC11"/>
<comment type="caution">
    <text evidence="12">The sequence shown here is derived from an EMBL/GenBank/DDBJ whole genome shotgun (WGS) entry which is preliminary data.</text>
</comment>
<dbReference type="PROSITE" id="PS00237">
    <property type="entry name" value="G_PROTEIN_RECEP_F1_1"/>
    <property type="match status" value="1"/>
</dbReference>
<evidence type="ECO:0000256" key="2">
    <source>
        <dbReference type="ARBA" id="ARBA00022475"/>
    </source>
</evidence>
<evidence type="ECO:0000256" key="9">
    <source>
        <dbReference type="RuleBase" id="RU000688"/>
    </source>
</evidence>
<evidence type="ECO:0000256" key="5">
    <source>
        <dbReference type="ARBA" id="ARBA00023040"/>
    </source>
</evidence>
<evidence type="ECO:0000313" key="12">
    <source>
        <dbReference type="EMBL" id="KAK0403075.1"/>
    </source>
</evidence>
<dbReference type="PROSITE" id="PS50262">
    <property type="entry name" value="G_PROTEIN_RECEP_F1_2"/>
    <property type="match status" value="1"/>
</dbReference>
<evidence type="ECO:0000256" key="3">
    <source>
        <dbReference type="ARBA" id="ARBA00022692"/>
    </source>
</evidence>
<sequence length="370" mass="43205">MFRRASEFVKHGVTPTPFPEAAMFPGYLMVMLIIYSVVFTIGFFGNLWVIISLVRILYRTWSPLNSIFQHISLYILSLSIVDLLVLMMIPMLLIYFINGSWDFGFVACKIFWTVENVNKLLSVAILAVMSFERYVAVCKPFQWFCCRTRHNVLVVLTILLFFIVFLCMPIIYYADTTTHYILINETVADMKISCSSDLPDAILPVFILYMFGFGFLLPAFFISLCYIFLIKHISKKTPPGKAMLVSSYTNRVVRSILRVVIFHFVCWTPFWIFVLVPMLSFFNISDWHFLHSQSLAIIRLVTSFLPYINSAGNWIFYAALNREMRENVTEHRRRVDLKARTSKCPSKESSLFLADRRTSKFTEFFRRFDV</sequence>
<keyword evidence="7 9" id="KW-0675">Receptor</keyword>
<dbReference type="Gene3D" id="1.20.1070.10">
    <property type="entry name" value="Rhodopsin 7-helix transmembrane proteins"/>
    <property type="match status" value="1"/>
</dbReference>
<keyword evidence="5 9" id="KW-0297">G-protein coupled receptor</keyword>
<keyword evidence="4 10" id="KW-1133">Transmembrane helix</keyword>
<feature type="domain" description="G-protein coupled receptors family 1 profile" evidence="11">
    <location>
        <begin position="45"/>
        <end position="317"/>
    </location>
</feature>
<evidence type="ECO:0000259" key="11">
    <source>
        <dbReference type="PROSITE" id="PS50262"/>
    </source>
</evidence>
<feature type="transmembrane region" description="Helical" evidence="10">
    <location>
        <begin position="152"/>
        <end position="174"/>
    </location>
</feature>
<protein>
    <recommendedName>
        <fullName evidence="11">G-protein coupled receptors family 1 profile domain-containing protein</fullName>
    </recommendedName>
</protein>
<evidence type="ECO:0000256" key="7">
    <source>
        <dbReference type="ARBA" id="ARBA00023170"/>
    </source>
</evidence>
<evidence type="ECO:0000256" key="6">
    <source>
        <dbReference type="ARBA" id="ARBA00023136"/>
    </source>
</evidence>
<comment type="subcellular location">
    <subcellularLocation>
        <location evidence="1">Cell membrane</location>
        <topology evidence="1">Multi-pass membrane protein</topology>
    </subcellularLocation>
</comment>
<feature type="transmembrane region" description="Helical" evidence="10">
    <location>
        <begin position="27"/>
        <end position="51"/>
    </location>
</feature>
<dbReference type="GO" id="GO:0043005">
    <property type="term" value="C:neuron projection"/>
    <property type="evidence" value="ECO:0007669"/>
    <property type="project" value="TreeGrafter"/>
</dbReference>
<dbReference type="GO" id="GO:0005886">
    <property type="term" value="C:plasma membrane"/>
    <property type="evidence" value="ECO:0007669"/>
    <property type="project" value="UniProtKB-SubCell"/>
</dbReference>
<proteinExistence type="inferred from homology"/>
<gene>
    <name evidence="12" type="ORF">QR680_016703</name>
</gene>
<dbReference type="GO" id="GO:0004930">
    <property type="term" value="F:G protein-coupled receptor activity"/>
    <property type="evidence" value="ECO:0007669"/>
    <property type="project" value="UniProtKB-KW"/>
</dbReference>
<dbReference type="SUPFAM" id="SSF81321">
    <property type="entry name" value="Family A G protein-coupled receptor-like"/>
    <property type="match status" value="1"/>
</dbReference>
<comment type="similarity">
    <text evidence="9">Belongs to the G-protein coupled receptor 1 family.</text>
</comment>
<dbReference type="Pfam" id="PF00001">
    <property type="entry name" value="7tm_1"/>
    <property type="match status" value="1"/>
</dbReference>
<evidence type="ECO:0000256" key="10">
    <source>
        <dbReference type="SAM" id="Phobius"/>
    </source>
</evidence>
<accession>A0AA39HC11</accession>
<dbReference type="InterPro" id="IPR017452">
    <property type="entry name" value="GPCR_Rhodpsn_7TM"/>
</dbReference>
<feature type="transmembrane region" description="Helical" evidence="10">
    <location>
        <begin position="110"/>
        <end position="131"/>
    </location>
</feature>
<keyword evidence="6 10" id="KW-0472">Membrane</keyword>
<evidence type="ECO:0000256" key="8">
    <source>
        <dbReference type="ARBA" id="ARBA00023224"/>
    </source>
</evidence>
<dbReference type="PRINTS" id="PR00237">
    <property type="entry name" value="GPCRRHODOPSN"/>
</dbReference>
<evidence type="ECO:0000256" key="4">
    <source>
        <dbReference type="ARBA" id="ARBA00022989"/>
    </source>
</evidence>
<dbReference type="Proteomes" id="UP001175271">
    <property type="component" value="Unassembled WGS sequence"/>
</dbReference>
<dbReference type="EMBL" id="JAUCMV010000004">
    <property type="protein sequence ID" value="KAK0403075.1"/>
    <property type="molecule type" value="Genomic_DNA"/>
</dbReference>
<reference evidence="12" key="1">
    <citation type="submission" date="2023-06" db="EMBL/GenBank/DDBJ databases">
        <title>Genomic analysis of the entomopathogenic nematode Steinernema hermaphroditum.</title>
        <authorList>
            <person name="Schwarz E.M."/>
            <person name="Heppert J.K."/>
            <person name="Baniya A."/>
            <person name="Schwartz H.T."/>
            <person name="Tan C.-H."/>
            <person name="Antoshechkin I."/>
            <person name="Sternberg P.W."/>
            <person name="Goodrich-Blair H."/>
            <person name="Dillman A.R."/>
        </authorList>
    </citation>
    <scope>NUCLEOTIDE SEQUENCE</scope>
    <source>
        <strain evidence="12">PS9179</strain>
        <tissue evidence="12">Whole animal</tissue>
    </source>
</reference>
<keyword evidence="8 9" id="KW-0807">Transducer</keyword>
<feature type="transmembrane region" description="Helical" evidence="10">
    <location>
        <begin position="71"/>
        <end position="98"/>
    </location>
</feature>